<protein>
    <recommendedName>
        <fullName evidence="3">DUF4283 domain-containing protein</fullName>
    </recommendedName>
</protein>
<keyword evidence="2" id="KW-1185">Reference proteome</keyword>
<accession>A0AAV1W3D6</accession>
<dbReference type="EMBL" id="CAXHTB010000003">
    <property type="protein sequence ID" value="CAL0303503.1"/>
    <property type="molecule type" value="Genomic_DNA"/>
</dbReference>
<evidence type="ECO:0000313" key="2">
    <source>
        <dbReference type="Proteomes" id="UP001497480"/>
    </source>
</evidence>
<proteinExistence type="predicted"/>
<evidence type="ECO:0008006" key="3">
    <source>
        <dbReference type="Google" id="ProtNLM"/>
    </source>
</evidence>
<dbReference type="AlphaFoldDB" id="A0AAV1W3D6"/>
<evidence type="ECO:0000313" key="1">
    <source>
        <dbReference type="EMBL" id="CAL0303503.1"/>
    </source>
</evidence>
<dbReference type="Proteomes" id="UP001497480">
    <property type="component" value="Unassembled WGS sequence"/>
</dbReference>
<name>A0AAV1W3D6_LUPLU</name>
<comment type="caution">
    <text evidence="1">The sequence shown here is derived from an EMBL/GenBank/DDBJ whole genome shotgun (WGS) entry which is preliminary data.</text>
</comment>
<organism evidence="1 2">
    <name type="scientific">Lupinus luteus</name>
    <name type="common">European yellow lupine</name>
    <dbReference type="NCBI Taxonomy" id="3873"/>
    <lineage>
        <taxon>Eukaryota</taxon>
        <taxon>Viridiplantae</taxon>
        <taxon>Streptophyta</taxon>
        <taxon>Embryophyta</taxon>
        <taxon>Tracheophyta</taxon>
        <taxon>Spermatophyta</taxon>
        <taxon>Magnoliopsida</taxon>
        <taxon>eudicotyledons</taxon>
        <taxon>Gunneridae</taxon>
        <taxon>Pentapetalae</taxon>
        <taxon>rosids</taxon>
        <taxon>fabids</taxon>
        <taxon>Fabales</taxon>
        <taxon>Fabaceae</taxon>
        <taxon>Papilionoideae</taxon>
        <taxon>50 kb inversion clade</taxon>
        <taxon>genistoids sensu lato</taxon>
        <taxon>core genistoids</taxon>
        <taxon>Genisteae</taxon>
        <taxon>Lupinus</taxon>
    </lineage>
</organism>
<gene>
    <name evidence="1" type="ORF">LLUT_LOCUS4563</name>
</gene>
<sequence length="304" mass="33145">MVNYGHFLLYRDSTGSHVVAPPSMLLGEGRKVFSYSCDKLERDWLLRCLVGRTIRPVVPSKVPSLIKAEGVLNVRAHVLGGDLVLLSPSEDEDIHVVLNDAGDWIFSMFVEVFPWSIDFVPCFKDVWEGVAGLKGGQGVEKCSSGVLESVSSEALPENVTAWISDSLEKEWRSEVGDEVGGGCSRENVEREGEYEFNEGWFPKLDNLNSYLSGVNVTAGDHRVKEISASPMISLDCGSKPFMVNDDEGGNFEVGVIDNINNEELSPIIVPPTFVPPTLDVGIVNVGPLPIGEHVGSLKSLRSLL</sequence>
<reference evidence="1 2" key="1">
    <citation type="submission" date="2024-03" db="EMBL/GenBank/DDBJ databases">
        <authorList>
            <person name="Martinez-Hernandez J."/>
        </authorList>
    </citation>
    <scope>NUCLEOTIDE SEQUENCE [LARGE SCALE GENOMIC DNA]</scope>
</reference>